<dbReference type="KEGG" id="emc:129344724"/>
<evidence type="ECO:0000256" key="1">
    <source>
        <dbReference type="ARBA" id="ARBA00010515"/>
    </source>
</evidence>
<dbReference type="InterPro" id="IPR050300">
    <property type="entry name" value="GDXG_lipolytic_enzyme"/>
</dbReference>
<dbReference type="PIRSF" id="PIRSF037251">
    <property type="entry name" value="Arylacetamide_deacetylase"/>
    <property type="match status" value="1"/>
</dbReference>
<gene>
    <name evidence="6" type="primary">LOC129344724</name>
</gene>
<feature type="active site" evidence="3">
    <location>
        <position position="329"/>
    </location>
</feature>
<feature type="domain" description="Alpha/beta hydrolase fold-3" evidence="4">
    <location>
        <begin position="270"/>
        <end position="332"/>
    </location>
</feature>
<evidence type="ECO:0000313" key="6">
    <source>
        <dbReference type="RefSeq" id="XP_054857548.1"/>
    </source>
</evidence>
<dbReference type="InterPro" id="IPR013094">
    <property type="entry name" value="AB_hydrolase_3"/>
</dbReference>
<dbReference type="Pfam" id="PF07859">
    <property type="entry name" value="Abhydrolase_3"/>
    <property type="match status" value="2"/>
</dbReference>
<feature type="active site" evidence="3">
    <location>
        <position position="143"/>
    </location>
</feature>
<dbReference type="PANTHER" id="PTHR48081">
    <property type="entry name" value="AB HYDROLASE SUPERFAMILY PROTEIN C4A8.06C"/>
    <property type="match status" value="1"/>
</dbReference>
<protein>
    <submittedName>
        <fullName evidence="6">Arylacetamide deacetylase-like 4</fullName>
    </submittedName>
</protein>
<proteinExistence type="inferred from homology"/>
<keyword evidence="2" id="KW-0378">Hydrolase</keyword>
<evidence type="ECO:0000259" key="4">
    <source>
        <dbReference type="Pfam" id="PF07859"/>
    </source>
</evidence>
<dbReference type="GeneID" id="129344724"/>
<comment type="similarity">
    <text evidence="1">Belongs to the 'GDXG' lipolytic enzyme family.</text>
</comment>
<dbReference type="PANTHER" id="PTHR48081:SF32">
    <property type="entry name" value="ALPHA_BETA HYDROLASE FOLD-3 DOMAIN-CONTAINING PROTEIN"/>
    <property type="match status" value="1"/>
</dbReference>
<sequence>MAVFALGLVLETLGLYSIVGVLRIATQGLPSLWDSSLLIQNQHFDGVRVRVYQPKRPAARKRKGFVYLHGGAGTYGSIDAYERVLRHFAKETDSVVVAVGYQLGPENPYPNQYTECLKATVHFMKNAEDFGADPSRIIISGDSCGANFATRICQWLVDRTDLPKMHAQVLIYPALQGMDFYLPSYQQNRRVPIMWREFVIYFCCLYLKKDKSIINDVLESCHVPEDLKLKYSKWVNADLVPKEFKVRGYKPQDPALYKFKPQVYEQIKEILSETFSPLFAEDAVICKLPQTYISICEFDVVRDDGLLYKKRLEDNGVPVTLSHAKGGIHGVISLFGYGIFSLPSAEVIVTDVTKFVKSL</sequence>
<feature type="active site" evidence="3">
    <location>
        <position position="299"/>
    </location>
</feature>
<evidence type="ECO:0000256" key="3">
    <source>
        <dbReference type="PIRSR" id="PIRSR037251-1"/>
    </source>
</evidence>
<reference evidence="6" key="1">
    <citation type="submission" date="2025-08" db="UniProtKB">
        <authorList>
            <consortium name="RefSeq"/>
        </authorList>
    </citation>
    <scope>IDENTIFICATION</scope>
    <source>
        <tissue evidence="6">Blood</tissue>
    </source>
</reference>
<keyword evidence="5" id="KW-1185">Reference proteome</keyword>
<evidence type="ECO:0000256" key="2">
    <source>
        <dbReference type="ARBA" id="ARBA00022801"/>
    </source>
</evidence>
<dbReference type="GO" id="GO:0052689">
    <property type="term" value="F:carboxylic ester hydrolase activity"/>
    <property type="evidence" value="ECO:0007669"/>
    <property type="project" value="InterPro"/>
</dbReference>
<dbReference type="InterPro" id="IPR029058">
    <property type="entry name" value="AB_hydrolase_fold"/>
</dbReference>
<dbReference type="RefSeq" id="XP_054857548.1">
    <property type="nucleotide sequence ID" value="XM_055001573.1"/>
</dbReference>
<dbReference type="Proteomes" id="UP001190640">
    <property type="component" value="Chromosome 17"/>
</dbReference>
<feature type="domain" description="Alpha/beta hydrolase fold-3" evidence="4">
    <location>
        <begin position="65"/>
        <end position="211"/>
    </location>
</feature>
<dbReference type="AlphaFoldDB" id="A0AA97KJ00"/>
<organism evidence="5 6">
    <name type="scientific">Eublepharis macularius</name>
    <name type="common">Leopard gecko</name>
    <name type="synonym">Cyrtodactylus macularius</name>
    <dbReference type="NCBI Taxonomy" id="481883"/>
    <lineage>
        <taxon>Eukaryota</taxon>
        <taxon>Metazoa</taxon>
        <taxon>Chordata</taxon>
        <taxon>Craniata</taxon>
        <taxon>Vertebrata</taxon>
        <taxon>Euteleostomi</taxon>
        <taxon>Lepidosauria</taxon>
        <taxon>Squamata</taxon>
        <taxon>Bifurcata</taxon>
        <taxon>Gekkota</taxon>
        <taxon>Eublepharidae</taxon>
        <taxon>Eublepharinae</taxon>
        <taxon>Eublepharis</taxon>
    </lineage>
</organism>
<name>A0AA97KJ00_EUBMA</name>
<evidence type="ECO:0000313" key="5">
    <source>
        <dbReference type="Proteomes" id="UP001190640"/>
    </source>
</evidence>
<dbReference type="InterPro" id="IPR017157">
    <property type="entry name" value="Arylacetamide_deacetylase"/>
</dbReference>
<dbReference type="Gene3D" id="3.40.50.1820">
    <property type="entry name" value="alpha/beta hydrolase"/>
    <property type="match status" value="1"/>
</dbReference>
<dbReference type="SUPFAM" id="SSF53474">
    <property type="entry name" value="alpha/beta-Hydrolases"/>
    <property type="match status" value="1"/>
</dbReference>
<accession>A0AA97KJ00</accession>
<dbReference type="GO" id="GO:0016020">
    <property type="term" value="C:membrane"/>
    <property type="evidence" value="ECO:0007669"/>
    <property type="project" value="InterPro"/>
</dbReference>